<accession>W5Y204</accession>
<evidence type="ECO:0000256" key="2">
    <source>
        <dbReference type="ARBA" id="ARBA00022840"/>
    </source>
</evidence>
<dbReference type="KEGG" id="cvt:B843_09310"/>
<dbReference type="Pfam" id="PF10509">
    <property type="entry name" value="GalKase_gal_bdg"/>
    <property type="match status" value="1"/>
</dbReference>
<gene>
    <name evidence="4" type="ORF">B843_09310</name>
</gene>
<organism evidence="4 5">
    <name type="scientific">Corynebacterium vitaeruminis DSM 20294</name>
    <dbReference type="NCBI Taxonomy" id="1224164"/>
    <lineage>
        <taxon>Bacteria</taxon>
        <taxon>Bacillati</taxon>
        <taxon>Actinomycetota</taxon>
        <taxon>Actinomycetes</taxon>
        <taxon>Mycobacteriales</taxon>
        <taxon>Corynebacteriaceae</taxon>
        <taxon>Corynebacterium</taxon>
    </lineage>
</organism>
<dbReference type="GO" id="GO:0004335">
    <property type="term" value="F:galactokinase activity"/>
    <property type="evidence" value="ECO:0007669"/>
    <property type="project" value="InterPro"/>
</dbReference>
<dbReference type="SUPFAM" id="SSF54211">
    <property type="entry name" value="Ribosomal protein S5 domain 2-like"/>
    <property type="match status" value="1"/>
</dbReference>
<evidence type="ECO:0000256" key="1">
    <source>
        <dbReference type="ARBA" id="ARBA00022741"/>
    </source>
</evidence>
<name>W5Y204_9CORY</name>
<dbReference type="PANTHER" id="PTHR10457">
    <property type="entry name" value="MEVALONATE KINASE/GALACTOKINASE"/>
    <property type="match status" value="1"/>
</dbReference>
<evidence type="ECO:0000259" key="3">
    <source>
        <dbReference type="Pfam" id="PF10509"/>
    </source>
</evidence>
<feature type="domain" description="Galactokinase N-terminal" evidence="3">
    <location>
        <begin position="17"/>
        <end position="65"/>
    </location>
</feature>
<dbReference type="RefSeq" id="WP_025253260.1">
    <property type="nucleotide sequence ID" value="NZ_CP004353.1"/>
</dbReference>
<dbReference type="PRINTS" id="PR00473">
    <property type="entry name" value="GALCTOKINASE"/>
</dbReference>
<evidence type="ECO:0000313" key="5">
    <source>
        <dbReference type="Proteomes" id="UP000019222"/>
    </source>
</evidence>
<dbReference type="PRINTS" id="PR00959">
    <property type="entry name" value="MEVGALKINASE"/>
</dbReference>
<reference evidence="4 5" key="1">
    <citation type="submission" date="2013-02" db="EMBL/GenBank/DDBJ databases">
        <title>The complete genome sequence of Corynebacterium vitaeruminis DSM 20294.</title>
        <authorList>
            <person name="Ruckert C."/>
            <person name="Albersmeier A."/>
            <person name="Kalinowski J."/>
        </authorList>
    </citation>
    <scope>NUCLEOTIDE SEQUENCE [LARGE SCALE GENOMIC DNA]</scope>
    <source>
        <strain evidence="5">ATCC 10234</strain>
    </source>
</reference>
<keyword evidence="4" id="KW-0418">Kinase</keyword>
<keyword evidence="5" id="KW-1185">Reference proteome</keyword>
<keyword evidence="2" id="KW-0067">ATP-binding</keyword>
<dbReference type="EMBL" id="CP004353">
    <property type="protein sequence ID" value="AHI23247.1"/>
    <property type="molecule type" value="Genomic_DNA"/>
</dbReference>
<dbReference type="Proteomes" id="UP000019222">
    <property type="component" value="Chromosome"/>
</dbReference>
<protein>
    <submittedName>
        <fullName evidence="4">Galactokinase</fullName>
    </submittedName>
</protein>
<keyword evidence="4" id="KW-0808">Transferase</keyword>
<dbReference type="AlphaFoldDB" id="W5Y204"/>
<dbReference type="Gene3D" id="3.30.230.10">
    <property type="match status" value="1"/>
</dbReference>
<dbReference type="GO" id="GO:0005524">
    <property type="term" value="F:ATP binding"/>
    <property type="evidence" value="ECO:0007669"/>
    <property type="project" value="UniProtKB-KW"/>
</dbReference>
<dbReference type="GO" id="GO:0005829">
    <property type="term" value="C:cytosol"/>
    <property type="evidence" value="ECO:0007669"/>
    <property type="project" value="TreeGrafter"/>
</dbReference>
<dbReference type="InterPro" id="IPR019539">
    <property type="entry name" value="GalKase_N"/>
</dbReference>
<dbReference type="GO" id="GO:0006012">
    <property type="term" value="P:galactose metabolic process"/>
    <property type="evidence" value="ECO:0007669"/>
    <property type="project" value="InterPro"/>
</dbReference>
<keyword evidence="1" id="KW-0547">Nucleotide-binding</keyword>
<dbReference type="InterPro" id="IPR000705">
    <property type="entry name" value="Galactokinase"/>
</dbReference>
<dbReference type="PANTHER" id="PTHR10457:SF7">
    <property type="entry name" value="GALACTOKINASE-RELATED"/>
    <property type="match status" value="1"/>
</dbReference>
<evidence type="ECO:0000313" key="4">
    <source>
        <dbReference type="EMBL" id="AHI23247.1"/>
    </source>
</evidence>
<dbReference type="InterPro" id="IPR020568">
    <property type="entry name" value="Ribosomal_Su5_D2-typ_SF"/>
</dbReference>
<sequence>MPMWPHSEVDAAARALKAHEARFGEAKAVCSAPATWSLIGEHTDHSGGVVLMALADIRCTVAVTPRADRTFVVREIYREEPSGELVERESTCEAVAPNAEEATARSTAERIAGLVHTMMHRQMLSRETAGFDVTMVNDIPASAGLGATVALDVAAALAFASHLEDLTSAPVKTKLAEVCFQSSQAFSPAPEVRARYTAALRGHSDAMNVIDYSDGSITQATNPVGPAAGTVALAVVPPRGTARVEEVARRNGFIDQAAHAFGAENLQLLPDASTRVIDWLRAVHDVLGPEGVPLVEEASLWLQFMDKETADAKAVTAAIRSRRLGELYPVLARSQSHLADLLQLTDVDFTVAQLCLARGALSARSAEAGTSTAVIALVDGSHAENFAADLSGDGFTVIELVDGQPAC</sequence>
<dbReference type="eggNOG" id="COG0153">
    <property type="taxonomic scope" value="Bacteria"/>
</dbReference>
<dbReference type="HOGENOM" id="CLU_692070_0_0_11"/>
<dbReference type="STRING" id="1224164.B843_09310"/>
<dbReference type="InterPro" id="IPR014721">
    <property type="entry name" value="Ribsml_uS5_D2-typ_fold_subgr"/>
</dbReference>
<dbReference type="PATRIC" id="fig|1224164.3.peg.1881"/>
<proteinExistence type="predicted"/>